<protein>
    <submittedName>
        <fullName evidence="2">SnAC domain-containing protein</fullName>
    </submittedName>
</protein>
<proteinExistence type="predicted"/>
<dbReference type="WBParaSite" id="BTMF_0000507401-mRNA-1">
    <property type="protein sequence ID" value="BTMF_0000507401-mRNA-1"/>
    <property type="gene ID" value="BTMF_0000507401"/>
</dbReference>
<organism evidence="2">
    <name type="scientific">Brugia timori</name>
    <dbReference type="NCBI Taxonomy" id="42155"/>
    <lineage>
        <taxon>Eukaryota</taxon>
        <taxon>Metazoa</taxon>
        <taxon>Ecdysozoa</taxon>
        <taxon>Nematoda</taxon>
        <taxon>Chromadorea</taxon>
        <taxon>Rhabditida</taxon>
        <taxon>Spirurina</taxon>
        <taxon>Spiruromorpha</taxon>
        <taxon>Filarioidea</taxon>
        <taxon>Onchocercidae</taxon>
        <taxon>Brugia</taxon>
    </lineage>
</organism>
<sequence>LNRILLRDKLSILNNEDESKQEMENYDDWLKIEDNDDNGSSEDEALWNDMKQNKEGNMKRKLREDDLEKVIKKPKSLEVRKRKINAMKSDTSKRKKLIRPKRKNEGDDEAAIALPSKKLVQIS</sequence>
<dbReference type="STRING" id="42155.A0A0R3QFC8"/>
<feature type="compositionally biased region" description="Basic residues" evidence="1">
    <location>
        <begin position="93"/>
        <end position="102"/>
    </location>
</feature>
<dbReference type="AlphaFoldDB" id="A0A0R3QFC8"/>
<evidence type="ECO:0000256" key="1">
    <source>
        <dbReference type="SAM" id="MobiDB-lite"/>
    </source>
</evidence>
<reference evidence="2" key="1">
    <citation type="submission" date="2017-02" db="UniProtKB">
        <authorList>
            <consortium name="WormBaseParasite"/>
        </authorList>
    </citation>
    <scope>IDENTIFICATION</scope>
</reference>
<feature type="region of interest" description="Disordered" evidence="1">
    <location>
        <begin position="88"/>
        <end position="123"/>
    </location>
</feature>
<accession>A0A0R3QFC8</accession>
<name>A0A0R3QFC8_9BILA</name>
<evidence type="ECO:0000313" key="2">
    <source>
        <dbReference type="WBParaSite" id="BTMF_0000507401-mRNA-1"/>
    </source>
</evidence>